<protein>
    <recommendedName>
        <fullName evidence="1">Reverse transcriptase domain-containing protein</fullName>
    </recommendedName>
</protein>
<dbReference type="OrthoDB" id="9793236at2"/>
<proteinExistence type="predicted"/>
<dbReference type="CDD" id="cd01651">
    <property type="entry name" value="RT_G2_intron"/>
    <property type="match status" value="1"/>
</dbReference>
<gene>
    <name evidence="2" type="ORF">ADA01nite_13310</name>
</gene>
<dbReference type="InterPro" id="IPR043502">
    <property type="entry name" value="DNA/RNA_pol_sf"/>
</dbReference>
<dbReference type="SUPFAM" id="SSF56672">
    <property type="entry name" value="DNA/RNA polymerases"/>
    <property type="match status" value="1"/>
</dbReference>
<dbReference type="PANTHER" id="PTHR34047">
    <property type="entry name" value="NUCLEAR INTRON MATURASE 1, MITOCHONDRIAL-RELATED"/>
    <property type="match status" value="1"/>
</dbReference>
<evidence type="ECO:0000313" key="3">
    <source>
        <dbReference type="Proteomes" id="UP000321157"/>
    </source>
</evidence>
<dbReference type="EMBL" id="BJXX01000056">
    <property type="protein sequence ID" value="GEN33871.1"/>
    <property type="molecule type" value="Genomic_DNA"/>
</dbReference>
<dbReference type="Pfam" id="PF00078">
    <property type="entry name" value="RVT_1"/>
    <property type="match status" value="1"/>
</dbReference>
<dbReference type="Proteomes" id="UP000321157">
    <property type="component" value="Unassembled WGS sequence"/>
</dbReference>
<feature type="domain" description="Reverse transcriptase" evidence="1">
    <location>
        <begin position="1"/>
        <end position="274"/>
    </location>
</feature>
<dbReference type="InterPro" id="IPR051083">
    <property type="entry name" value="GrpII_Intron_Splice-Mob/Def"/>
</dbReference>
<sequence>MPRRFGGLYPQIYDFENLHNAYLKARKNKRFRHEVLQFSSNLEENLIILQNELIWKTYRTSPYREFVVYEPKMRNIKALPFRDRVVQHAVNNIIEPIFEPTFIYDSYACRVGKGIHAGSDRLVSWLRETDRKWNGRVYVLKADISKYFPSIDHGILIRLLWRKLKCRDTMQLLQHIVRGDEENGVGIPVGNLTSQLFANVYLSQLDHYVKETLRVRYYIRYMDDFVILHHDKQELHRIHYDIEQFLNRRLRLRLNPKTAVFPASQGVNFLGYRTWKTHRLVRKSSIIRMKRKMRKFQRGYAEGTISLEEIDRTVQSWIGHVKHANSYNLRKQLFAAHPLVKSEQHAKIQGTGQIEERGVNGK</sequence>
<organism evidence="2 3">
    <name type="scientific">Aneurinibacillus danicus</name>
    <dbReference type="NCBI Taxonomy" id="267746"/>
    <lineage>
        <taxon>Bacteria</taxon>
        <taxon>Bacillati</taxon>
        <taxon>Bacillota</taxon>
        <taxon>Bacilli</taxon>
        <taxon>Bacillales</taxon>
        <taxon>Paenibacillaceae</taxon>
        <taxon>Aneurinibacillus group</taxon>
        <taxon>Aneurinibacillus</taxon>
    </lineage>
</organism>
<dbReference type="InterPro" id="IPR000477">
    <property type="entry name" value="RT_dom"/>
</dbReference>
<comment type="caution">
    <text evidence="2">The sequence shown here is derived from an EMBL/GenBank/DDBJ whole genome shotgun (WGS) entry which is preliminary data.</text>
</comment>
<dbReference type="PANTHER" id="PTHR34047:SF8">
    <property type="entry name" value="PROTEIN YKFC"/>
    <property type="match status" value="1"/>
</dbReference>
<accession>A0A511V6V0</accession>
<evidence type="ECO:0000259" key="1">
    <source>
        <dbReference type="PROSITE" id="PS50878"/>
    </source>
</evidence>
<keyword evidence="3" id="KW-1185">Reference proteome</keyword>
<dbReference type="PROSITE" id="PS50878">
    <property type="entry name" value="RT_POL"/>
    <property type="match status" value="1"/>
</dbReference>
<name>A0A511V6V0_9BACL</name>
<dbReference type="AlphaFoldDB" id="A0A511V6V0"/>
<reference evidence="2 3" key="1">
    <citation type="submission" date="2019-07" db="EMBL/GenBank/DDBJ databases">
        <title>Whole genome shotgun sequence of Aneurinibacillus danicus NBRC 102444.</title>
        <authorList>
            <person name="Hosoyama A."/>
            <person name="Uohara A."/>
            <person name="Ohji S."/>
            <person name="Ichikawa N."/>
        </authorList>
    </citation>
    <scope>NUCLEOTIDE SEQUENCE [LARGE SCALE GENOMIC DNA]</scope>
    <source>
        <strain evidence="2 3">NBRC 102444</strain>
    </source>
</reference>
<evidence type="ECO:0000313" key="2">
    <source>
        <dbReference type="EMBL" id="GEN33871.1"/>
    </source>
</evidence>
<dbReference type="RefSeq" id="WP_146809169.1">
    <property type="nucleotide sequence ID" value="NZ_BJXX01000056.1"/>
</dbReference>